<dbReference type="GO" id="GO:0003677">
    <property type="term" value="F:DNA binding"/>
    <property type="evidence" value="ECO:0007669"/>
    <property type="project" value="InterPro"/>
</dbReference>
<organism evidence="2 3">
    <name type="scientific">Streptomyces morookaense</name>
    <name type="common">Streptoverticillium morookaense</name>
    <dbReference type="NCBI Taxonomy" id="1970"/>
    <lineage>
        <taxon>Bacteria</taxon>
        <taxon>Bacillati</taxon>
        <taxon>Actinomycetota</taxon>
        <taxon>Actinomycetes</taxon>
        <taxon>Kitasatosporales</taxon>
        <taxon>Streptomycetaceae</taxon>
        <taxon>Streptomyces</taxon>
    </lineage>
</organism>
<dbReference type="PROSITE" id="PS50943">
    <property type="entry name" value="HTH_CROC1"/>
    <property type="match status" value="1"/>
</dbReference>
<dbReference type="Pfam" id="PF13560">
    <property type="entry name" value="HTH_31"/>
    <property type="match status" value="1"/>
</dbReference>
<dbReference type="EMBL" id="JABBXF010000047">
    <property type="protein sequence ID" value="NVK80167.1"/>
    <property type="molecule type" value="Genomic_DNA"/>
</dbReference>
<evidence type="ECO:0000259" key="1">
    <source>
        <dbReference type="PROSITE" id="PS50943"/>
    </source>
</evidence>
<evidence type="ECO:0000313" key="2">
    <source>
        <dbReference type="EMBL" id="NVK80167.1"/>
    </source>
</evidence>
<reference evidence="2 3" key="1">
    <citation type="submission" date="2020-04" db="EMBL/GenBank/DDBJ databases">
        <title>Draft Genome Sequence of Streptomyces morookaense DSM 40503, an 8-azaguanine-producing strain.</title>
        <authorList>
            <person name="Qi J."/>
            <person name="Gao J.-M."/>
        </authorList>
    </citation>
    <scope>NUCLEOTIDE SEQUENCE [LARGE SCALE GENOMIC DNA]</scope>
    <source>
        <strain evidence="2 3">DSM 40503</strain>
    </source>
</reference>
<protein>
    <submittedName>
        <fullName evidence="2">Helix-turn-helix transcriptional regulator</fullName>
    </submittedName>
</protein>
<dbReference type="SMART" id="SM00530">
    <property type="entry name" value="HTH_XRE"/>
    <property type="match status" value="1"/>
</dbReference>
<dbReference type="InterPro" id="IPR010982">
    <property type="entry name" value="Lambda_DNA-bd_dom_sf"/>
</dbReference>
<dbReference type="SUPFAM" id="SSF47413">
    <property type="entry name" value="lambda repressor-like DNA-binding domains"/>
    <property type="match status" value="1"/>
</dbReference>
<dbReference type="Gene3D" id="1.10.260.40">
    <property type="entry name" value="lambda repressor-like DNA-binding domains"/>
    <property type="match status" value="1"/>
</dbReference>
<comment type="caution">
    <text evidence="2">The sequence shown here is derived from an EMBL/GenBank/DDBJ whole genome shotgun (WGS) entry which is preliminary data.</text>
</comment>
<gene>
    <name evidence="2" type="ORF">HG542_21240</name>
</gene>
<dbReference type="Proteomes" id="UP000587462">
    <property type="component" value="Unassembled WGS sequence"/>
</dbReference>
<dbReference type="InterPro" id="IPR001387">
    <property type="entry name" value="Cro/C1-type_HTH"/>
</dbReference>
<feature type="domain" description="HTH cro/C1-type" evidence="1">
    <location>
        <begin position="14"/>
        <end position="55"/>
    </location>
</feature>
<sequence length="266" mass="29604">MASPMAWQYCGNQIKLWRTRAGVSREELAKEAGYEYETIKSMEQGRRKPTLRVLQVADQTCGAHGLLLAAQAYLQPEPQLPQVPEYMAVEAEAIAISSYNTLLVPGLLQTEDYARALLATHWPPVDDETLEERVAARMRRQEKLTRKPSALFSYVIYEAALRTGIGGPSVMKCQLHHLIDVGALRNISVQVLPVSRCASAHLNGPLVLLESRQRKHYGYVEGQSTFVLHSDAATVGDLAQRYGMIRMQALSAEESADLLRKAAEEQ</sequence>
<dbReference type="Pfam" id="PF19054">
    <property type="entry name" value="DUF5753"/>
    <property type="match status" value="1"/>
</dbReference>
<dbReference type="AlphaFoldDB" id="A0A7Y7B6Z6"/>
<proteinExistence type="predicted"/>
<accession>A0A7Y7B6Z6</accession>
<keyword evidence="3" id="KW-1185">Reference proteome</keyword>
<evidence type="ECO:0000313" key="3">
    <source>
        <dbReference type="Proteomes" id="UP000587462"/>
    </source>
</evidence>
<dbReference type="InterPro" id="IPR043917">
    <property type="entry name" value="DUF5753"/>
</dbReference>
<dbReference type="CDD" id="cd00093">
    <property type="entry name" value="HTH_XRE"/>
    <property type="match status" value="1"/>
</dbReference>
<name>A0A7Y7B6Z6_STRMO</name>
<dbReference type="RefSeq" id="WP_171083813.1">
    <property type="nucleotide sequence ID" value="NZ_BNBU01000004.1"/>
</dbReference>